<evidence type="ECO:0000256" key="3">
    <source>
        <dbReference type="ARBA" id="ARBA00023157"/>
    </source>
</evidence>
<accession>A0ABY6KCC5</accession>
<evidence type="ECO:0000259" key="5">
    <source>
        <dbReference type="Pfam" id="PF01556"/>
    </source>
</evidence>
<dbReference type="PANTHER" id="PTHR44298:SF1">
    <property type="entry name" value="DNAJ HOMOLOG SUBFAMILY B MEMBER 11"/>
    <property type="match status" value="1"/>
</dbReference>
<dbReference type="Pfam" id="PF02297">
    <property type="entry name" value="COX6B"/>
    <property type="match status" value="1"/>
</dbReference>
<comment type="subcellular location">
    <subcellularLocation>
        <location evidence="1">Mitochondrion</location>
    </subcellularLocation>
</comment>
<dbReference type="InterPro" id="IPR051736">
    <property type="entry name" value="DnaJ-B11-like"/>
</dbReference>
<dbReference type="SUPFAM" id="SSF49493">
    <property type="entry name" value="HSP40/DnaJ peptide-binding domain"/>
    <property type="match status" value="1"/>
</dbReference>
<dbReference type="Gene3D" id="2.60.260.20">
    <property type="entry name" value="Urease metallochaperone UreE, N-terminal domain"/>
    <property type="match status" value="1"/>
</dbReference>
<evidence type="ECO:0000256" key="1">
    <source>
        <dbReference type="ARBA" id="ARBA00004173"/>
    </source>
</evidence>
<name>A0ABY6KCC5_9ARAC</name>
<organism evidence="6 7">
    <name type="scientific">Cordylochernes scorpioides</name>
    <dbReference type="NCBI Taxonomy" id="51811"/>
    <lineage>
        <taxon>Eukaryota</taxon>
        <taxon>Metazoa</taxon>
        <taxon>Ecdysozoa</taxon>
        <taxon>Arthropoda</taxon>
        <taxon>Chelicerata</taxon>
        <taxon>Arachnida</taxon>
        <taxon>Pseudoscorpiones</taxon>
        <taxon>Cheliferoidea</taxon>
        <taxon>Chernetidae</taxon>
        <taxon>Cordylochernes</taxon>
    </lineage>
</organism>
<dbReference type="InterPro" id="IPR008971">
    <property type="entry name" value="HSP40/DnaJ_pept-bd"/>
</dbReference>
<proteinExistence type="predicted"/>
<dbReference type="SUPFAM" id="SSF47694">
    <property type="entry name" value="Cytochrome c oxidase subunit h"/>
    <property type="match status" value="1"/>
</dbReference>
<dbReference type="Proteomes" id="UP001235939">
    <property type="component" value="Chromosome 04"/>
</dbReference>
<evidence type="ECO:0000313" key="7">
    <source>
        <dbReference type="Proteomes" id="UP001235939"/>
    </source>
</evidence>
<keyword evidence="7" id="KW-1185">Reference proteome</keyword>
<dbReference type="InterPro" id="IPR036549">
    <property type="entry name" value="CX6/COA6-like_sf"/>
</dbReference>
<protein>
    <submittedName>
        <fullName evidence="6">Dnj-20</fullName>
    </submittedName>
</protein>
<feature type="region of interest" description="Disordered" evidence="4">
    <location>
        <begin position="1"/>
        <end position="30"/>
    </location>
</feature>
<evidence type="ECO:0000313" key="6">
    <source>
        <dbReference type="EMBL" id="UYV66501.1"/>
    </source>
</evidence>
<dbReference type="EMBL" id="CP092866">
    <property type="protein sequence ID" value="UYV66501.1"/>
    <property type="molecule type" value="Genomic_DNA"/>
</dbReference>
<keyword evidence="3" id="KW-1015">Disulfide bond</keyword>
<evidence type="ECO:0000256" key="2">
    <source>
        <dbReference type="ARBA" id="ARBA00023128"/>
    </source>
</evidence>
<feature type="domain" description="Chaperone DnaJ C-terminal" evidence="5">
    <location>
        <begin position="125"/>
        <end position="223"/>
    </location>
</feature>
<feature type="compositionally biased region" description="Basic and acidic residues" evidence="4">
    <location>
        <begin position="7"/>
        <end position="17"/>
    </location>
</feature>
<dbReference type="Pfam" id="PF01556">
    <property type="entry name" value="DnaJ_C"/>
    <property type="match status" value="1"/>
</dbReference>
<reference evidence="6 7" key="1">
    <citation type="submission" date="2022-01" db="EMBL/GenBank/DDBJ databases">
        <title>A chromosomal length assembly of Cordylochernes scorpioides.</title>
        <authorList>
            <person name="Zeh D."/>
            <person name="Zeh J."/>
        </authorList>
    </citation>
    <scope>NUCLEOTIDE SEQUENCE [LARGE SCALE GENOMIC DNA]</scope>
    <source>
        <strain evidence="6">IN4F17</strain>
        <tissue evidence="6">Whole Body</tissue>
    </source>
</reference>
<dbReference type="InterPro" id="IPR002939">
    <property type="entry name" value="DnaJ_C"/>
</dbReference>
<dbReference type="InterPro" id="IPR048280">
    <property type="entry name" value="COX6B-like"/>
</dbReference>
<gene>
    <name evidence="6" type="ORF">LAZ67_4001911</name>
</gene>
<dbReference type="PANTHER" id="PTHR44298">
    <property type="entry name" value="DNAJ HOMOLOG SUBFAMILY B MEMBER 11"/>
    <property type="match status" value="1"/>
</dbReference>
<dbReference type="CDD" id="cd00926">
    <property type="entry name" value="Cyt_c_Oxidase_VIb"/>
    <property type="match status" value="1"/>
</dbReference>
<evidence type="ECO:0000256" key="4">
    <source>
        <dbReference type="SAM" id="MobiDB-lite"/>
    </source>
</evidence>
<sequence>MGNIIRRHQEEKEMEKKRPPKSSSGMIDTLRMKPPKKIILDGKRIKTTPRDVRFPNQNQTIACWQNYVDFHRCLWIKGLDYQPCARFRTNYQTLCPVSWYENWDEQRENGTFMGPRFDPKREPHIDGEPGDLIIRIKTLPHSKFERRGDDLYTNLTISLLDALVGFETTIEHLDKHKDDQVTITRERVTWPGARIRKKDEGMPNYDNNNAKGVLYITFDVEFPKGELTPEEKEAIRTILKAGSPPKTYNGLRGY</sequence>
<dbReference type="Gene3D" id="1.10.10.140">
    <property type="entry name" value="Cytochrome c oxidase, subunit VIb"/>
    <property type="match status" value="1"/>
</dbReference>
<dbReference type="CDD" id="cd10747">
    <property type="entry name" value="DnaJ_C"/>
    <property type="match status" value="1"/>
</dbReference>
<keyword evidence="2" id="KW-0496">Mitochondrion</keyword>